<dbReference type="EC" id="3.4.11.1" evidence="9"/>
<evidence type="ECO:0000256" key="8">
    <source>
        <dbReference type="ARBA" id="ARBA00023211"/>
    </source>
</evidence>
<dbReference type="NCBIfam" id="NF002083">
    <property type="entry name" value="PRK00913.3-5"/>
    <property type="match status" value="1"/>
</dbReference>
<dbReference type="PRINTS" id="PR00481">
    <property type="entry name" value="LAMNOPPTDASE"/>
</dbReference>
<keyword evidence="6 9" id="KW-0479">Metal-binding</keyword>
<dbReference type="PROSITE" id="PS00631">
    <property type="entry name" value="CYTOSOL_AP"/>
    <property type="match status" value="1"/>
</dbReference>
<accession>A0A0H5DSF2</accession>
<keyword evidence="4 9" id="KW-0031">Aminopeptidase</keyword>
<evidence type="ECO:0000256" key="1">
    <source>
        <dbReference type="ARBA" id="ARBA00000135"/>
    </source>
</evidence>
<dbReference type="AlphaFoldDB" id="A0A0H5DSF2"/>
<dbReference type="PANTHER" id="PTHR11963">
    <property type="entry name" value="LEUCINE AMINOPEPTIDASE-RELATED"/>
    <property type="match status" value="1"/>
</dbReference>
<comment type="function">
    <text evidence="9">Presumably involved in the processing and regular turnover of intracellular proteins. Catalyzes the removal of unsubstituted N-terminal amino acids from various peptides.</text>
</comment>
<dbReference type="InterPro" id="IPR043472">
    <property type="entry name" value="Macro_dom-like"/>
</dbReference>
<dbReference type="GO" id="GO:0005737">
    <property type="term" value="C:cytoplasm"/>
    <property type="evidence" value="ECO:0007669"/>
    <property type="project" value="UniProtKB-SubCell"/>
</dbReference>
<keyword evidence="9" id="KW-0963">Cytoplasm</keyword>
<evidence type="ECO:0000259" key="10">
    <source>
        <dbReference type="PROSITE" id="PS00631"/>
    </source>
</evidence>
<dbReference type="HAMAP" id="MF_00181">
    <property type="entry name" value="Cytosol_peptidase_M17"/>
    <property type="match status" value="1"/>
</dbReference>
<feature type="binding site" evidence="9">
    <location>
        <position position="343"/>
    </location>
    <ligand>
        <name>Mn(2+)</name>
        <dbReference type="ChEBI" id="CHEBI:29035"/>
        <label>1</label>
    </ligand>
</feature>
<dbReference type="Pfam" id="PF00883">
    <property type="entry name" value="Peptidase_M17"/>
    <property type="match status" value="1"/>
</dbReference>
<dbReference type="Gene3D" id="3.40.630.10">
    <property type="entry name" value="Zn peptidases"/>
    <property type="match status" value="1"/>
</dbReference>
<feature type="domain" description="Cytosol aminopeptidase" evidence="10">
    <location>
        <begin position="341"/>
        <end position="348"/>
    </location>
</feature>
<comment type="subcellular location">
    <subcellularLocation>
        <location evidence="9">Cytoplasm</location>
    </subcellularLocation>
</comment>
<dbReference type="SUPFAM" id="SSF53187">
    <property type="entry name" value="Zn-dependent exopeptidases"/>
    <property type="match status" value="1"/>
</dbReference>
<dbReference type="EC" id="3.4.11.10" evidence="9"/>
<evidence type="ECO:0000313" key="12">
    <source>
        <dbReference type="Proteomes" id="UP000220251"/>
    </source>
</evidence>
<protein>
    <recommendedName>
        <fullName evidence="9">Probable cytosol aminopeptidase</fullName>
        <ecNumber evidence="9">3.4.11.1</ecNumber>
    </recommendedName>
    <alternativeName>
        <fullName evidence="9">Leucine aminopeptidase</fullName>
        <shortName evidence="9">LAP</shortName>
        <ecNumber evidence="9">3.4.11.10</ecNumber>
    </alternativeName>
    <alternativeName>
        <fullName evidence="9">Leucyl aminopeptidase</fullName>
    </alternativeName>
</protein>
<evidence type="ECO:0000313" key="11">
    <source>
        <dbReference type="EMBL" id="CRX39223.1"/>
    </source>
</evidence>
<feature type="binding site" evidence="9">
    <location>
        <position position="266"/>
    </location>
    <ligand>
        <name>Mn(2+)</name>
        <dbReference type="ChEBI" id="CHEBI:29035"/>
        <label>1</label>
    </ligand>
</feature>
<feature type="binding site" evidence="9">
    <location>
        <position position="261"/>
    </location>
    <ligand>
        <name>Mn(2+)</name>
        <dbReference type="ChEBI" id="CHEBI:29035"/>
        <label>2</label>
    </ligand>
</feature>
<dbReference type="GO" id="GO:0070006">
    <property type="term" value="F:metalloaminopeptidase activity"/>
    <property type="evidence" value="ECO:0007669"/>
    <property type="project" value="InterPro"/>
</dbReference>
<dbReference type="CDD" id="cd00433">
    <property type="entry name" value="Peptidase_M17"/>
    <property type="match status" value="1"/>
</dbReference>
<keyword evidence="5 9" id="KW-0645">Protease</keyword>
<sequence length="498" mass="54154">MIRHVTSEPSFAKRKARDLLLVPFWNKGSEAQAAFRDVKGVRWNDWGVLRDFKAKEGEAVLYYDHGFKEKRLLLVGLGKEQDATAETFRRAAASAYEKVKGLKIQSLSLLPPVHHKIPHNQVEEAFLEGMLLAAYPLKSHKTGRSRGDADQLSEIALIRSVLAKQEIDALQKLTGAVFYARDLVIGNADDVTPSYLAAKARETAREFASVTAKVLGRSALKREKMDLLLAVSRGSKLEPKLIVLEYRGNQKSTHRTAVIGKGITFDTGGLNLKPTGSIETQRGDMAGAAAALALIRALASLKIKTNVTVVIPSAENGIDSASYKPGDVYRSHSGKTVEIANTDAEGRLILADAISYAIEKFKPAQIIDLATLTGAIIVALGHELSGLFSNDDALAAALTNAGEKTYERVWRMPLPKEYRSSLDSDIADIANSGGRPGGSIKAALFLQEFIGDTPWAHLDIAGTAYLPSKQKYLPKQGTGVMVRLLTRFFQDEADSGSR</sequence>
<feature type="binding site" evidence="9">
    <location>
        <position position="266"/>
    </location>
    <ligand>
        <name>Mn(2+)</name>
        <dbReference type="ChEBI" id="CHEBI:29035"/>
        <label>2</label>
    </ligand>
</feature>
<evidence type="ECO:0000256" key="7">
    <source>
        <dbReference type="ARBA" id="ARBA00022801"/>
    </source>
</evidence>
<keyword evidence="12" id="KW-1185">Reference proteome</keyword>
<dbReference type="InterPro" id="IPR000819">
    <property type="entry name" value="Peptidase_M17_C"/>
</dbReference>
<dbReference type="EMBL" id="CWGJ01000026">
    <property type="protein sequence ID" value="CRX39223.1"/>
    <property type="molecule type" value="Genomic_DNA"/>
</dbReference>
<evidence type="ECO:0000256" key="2">
    <source>
        <dbReference type="ARBA" id="ARBA00000967"/>
    </source>
</evidence>
<evidence type="ECO:0000256" key="6">
    <source>
        <dbReference type="ARBA" id="ARBA00022723"/>
    </source>
</evidence>
<dbReference type="Pfam" id="PF02789">
    <property type="entry name" value="Peptidase_M17_N"/>
    <property type="match status" value="1"/>
</dbReference>
<keyword evidence="8 9" id="KW-0464">Manganese</keyword>
<dbReference type="InterPro" id="IPR011356">
    <property type="entry name" value="Leucine_aapep/pepB"/>
</dbReference>
<evidence type="ECO:0000256" key="5">
    <source>
        <dbReference type="ARBA" id="ARBA00022670"/>
    </source>
</evidence>
<comment type="cofactor">
    <cofactor evidence="9">
        <name>Mn(2+)</name>
        <dbReference type="ChEBI" id="CHEBI:29035"/>
    </cofactor>
    <text evidence="9">Binds 2 manganese ions per subunit.</text>
</comment>
<comment type="catalytic activity">
    <reaction evidence="2 9">
        <text>Release of an N-terminal amino acid, preferentially leucine, but not glutamic or aspartic acids.</text>
        <dbReference type="EC" id="3.4.11.10"/>
    </reaction>
</comment>
<dbReference type="RefSeq" id="WP_098039090.1">
    <property type="nucleotide sequence ID" value="NZ_CWGJ01000026.1"/>
</dbReference>
<gene>
    <name evidence="9 11" type="primary">pepA</name>
    <name evidence="11" type="ORF">ELAC_1898</name>
</gene>
<proteinExistence type="inferred from homology"/>
<evidence type="ECO:0000256" key="4">
    <source>
        <dbReference type="ARBA" id="ARBA00022438"/>
    </source>
</evidence>
<feature type="binding site" evidence="9">
    <location>
        <position position="345"/>
    </location>
    <ligand>
        <name>Mn(2+)</name>
        <dbReference type="ChEBI" id="CHEBI:29035"/>
        <label>2</label>
    </ligand>
</feature>
<evidence type="ECO:0000256" key="9">
    <source>
        <dbReference type="HAMAP-Rule" id="MF_00181"/>
    </source>
</evidence>
<evidence type="ECO:0000256" key="3">
    <source>
        <dbReference type="ARBA" id="ARBA00009528"/>
    </source>
</evidence>
<dbReference type="OrthoDB" id="9809354at2"/>
<feature type="active site" evidence="9">
    <location>
        <position position="347"/>
    </location>
</feature>
<feature type="active site" evidence="9">
    <location>
        <position position="273"/>
    </location>
</feature>
<dbReference type="GO" id="GO:0006508">
    <property type="term" value="P:proteolysis"/>
    <property type="evidence" value="ECO:0007669"/>
    <property type="project" value="UniProtKB-KW"/>
</dbReference>
<dbReference type="GO" id="GO:0030145">
    <property type="term" value="F:manganese ion binding"/>
    <property type="evidence" value="ECO:0007669"/>
    <property type="project" value="UniProtKB-UniRule"/>
</dbReference>
<dbReference type="PANTHER" id="PTHR11963:SF23">
    <property type="entry name" value="CYTOSOL AMINOPEPTIDASE"/>
    <property type="match status" value="1"/>
</dbReference>
<comment type="catalytic activity">
    <reaction evidence="1 9">
        <text>Release of an N-terminal amino acid, Xaa-|-Yaa-, in which Xaa is preferably Leu, but may be other amino acids including Pro although not Arg or Lys, and Yaa may be Pro. Amino acid amides and methyl esters are also readily hydrolyzed, but rates on arylamides are exceedingly low.</text>
        <dbReference type="EC" id="3.4.11.1"/>
    </reaction>
</comment>
<reference evidence="12" key="1">
    <citation type="submission" date="2015-06" db="EMBL/GenBank/DDBJ databases">
        <authorList>
            <person name="Bertelli C."/>
        </authorList>
    </citation>
    <scope>NUCLEOTIDE SEQUENCE [LARGE SCALE GENOMIC DNA]</scope>
    <source>
        <strain evidence="12">CRIB-30</strain>
    </source>
</reference>
<feature type="binding site" evidence="9">
    <location>
        <position position="345"/>
    </location>
    <ligand>
        <name>Mn(2+)</name>
        <dbReference type="ChEBI" id="CHEBI:29035"/>
        <label>1</label>
    </ligand>
</feature>
<dbReference type="InterPro" id="IPR023042">
    <property type="entry name" value="Peptidase_M17_leu_NH2_pept"/>
</dbReference>
<name>A0A0H5DSF2_9BACT</name>
<comment type="similarity">
    <text evidence="3 9">Belongs to the peptidase M17 family.</text>
</comment>
<dbReference type="Gene3D" id="3.40.220.10">
    <property type="entry name" value="Leucine Aminopeptidase, subunit E, domain 1"/>
    <property type="match status" value="1"/>
</dbReference>
<keyword evidence="7 9" id="KW-0378">Hydrolase</keyword>
<dbReference type="SUPFAM" id="SSF52949">
    <property type="entry name" value="Macro domain-like"/>
    <property type="match status" value="1"/>
</dbReference>
<dbReference type="InterPro" id="IPR008283">
    <property type="entry name" value="Peptidase_M17_N"/>
</dbReference>
<dbReference type="Proteomes" id="UP000220251">
    <property type="component" value="Unassembled WGS sequence"/>
</dbReference>
<feature type="binding site" evidence="9">
    <location>
        <position position="284"/>
    </location>
    <ligand>
        <name>Mn(2+)</name>
        <dbReference type="ChEBI" id="CHEBI:29035"/>
        <label>2</label>
    </ligand>
</feature>
<organism evidence="11 12">
    <name type="scientific">Estrella lausannensis</name>
    <dbReference type="NCBI Taxonomy" id="483423"/>
    <lineage>
        <taxon>Bacteria</taxon>
        <taxon>Pseudomonadati</taxon>
        <taxon>Chlamydiota</taxon>
        <taxon>Chlamydiia</taxon>
        <taxon>Parachlamydiales</taxon>
        <taxon>Candidatus Criblamydiaceae</taxon>
        <taxon>Estrella</taxon>
    </lineage>
</organism>